<dbReference type="AlphaFoldDB" id="A0A139A5V4"/>
<accession>A0A139A5V4</accession>
<dbReference type="EMBL" id="KQ965791">
    <property type="protein sequence ID" value="KXS12134.1"/>
    <property type="molecule type" value="Genomic_DNA"/>
</dbReference>
<name>A0A139A5V4_GONPJ</name>
<keyword evidence="2" id="KW-1185">Reference proteome</keyword>
<dbReference type="Proteomes" id="UP000070544">
    <property type="component" value="Unassembled WGS sequence"/>
</dbReference>
<protein>
    <submittedName>
        <fullName evidence="1">Uncharacterized protein</fullName>
    </submittedName>
</protein>
<reference evidence="1 2" key="1">
    <citation type="journal article" date="2015" name="Genome Biol. Evol.">
        <title>Phylogenomic analyses indicate that early fungi evolved digesting cell walls of algal ancestors of land plants.</title>
        <authorList>
            <person name="Chang Y."/>
            <person name="Wang S."/>
            <person name="Sekimoto S."/>
            <person name="Aerts A.L."/>
            <person name="Choi C."/>
            <person name="Clum A."/>
            <person name="LaButti K.M."/>
            <person name="Lindquist E.A."/>
            <person name="Yee Ngan C."/>
            <person name="Ohm R.A."/>
            <person name="Salamov A.A."/>
            <person name="Grigoriev I.V."/>
            <person name="Spatafora J.W."/>
            <person name="Berbee M.L."/>
        </authorList>
    </citation>
    <scope>NUCLEOTIDE SEQUENCE [LARGE SCALE GENOMIC DNA]</scope>
    <source>
        <strain evidence="1 2">JEL478</strain>
    </source>
</reference>
<evidence type="ECO:0000313" key="1">
    <source>
        <dbReference type="EMBL" id="KXS12134.1"/>
    </source>
</evidence>
<organism evidence="1 2">
    <name type="scientific">Gonapodya prolifera (strain JEL478)</name>
    <name type="common">Monoblepharis prolifera</name>
    <dbReference type="NCBI Taxonomy" id="1344416"/>
    <lineage>
        <taxon>Eukaryota</taxon>
        <taxon>Fungi</taxon>
        <taxon>Fungi incertae sedis</taxon>
        <taxon>Chytridiomycota</taxon>
        <taxon>Chytridiomycota incertae sedis</taxon>
        <taxon>Monoblepharidomycetes</taxon>
        <taxon>Monoblepharidales</taxon>
        <taxon>Gonapodyaceae</taxon>
        <taxon>Gonapodya</taxon>
    </lineage>
</organism>
<gene>
    <name evidence="1" type="ORF">M427DRAFT_35022</name>
</gene>
<sequence>MSLFTTFKGVFGAKNGGDATRAEVKPPPPIRKEKTYAAEKTLGELCLRT</sequence>
<evidence type="ECO:0000313" key="2">
    <source>
        <dbReference type="Proteomes" id="UP000070544"/>
    </source>
</evidence>
<proteinExistence type="predicted"/>